<name>A0AAV6YPZ3_ENGPU</name>
<protein>
    <submittedName>
        <fullName evidence="2">Uncharacterized protein</fullName>
    </submittedName>
</protein>
<dbReference type="AlphaFoldDB" id="A0AAV6YPZ3"/>
<evidence type="ECO:0000313" key="2">
    <source>
        <dbReference type="EMBL" id="KAG8539011.1"/>
    </source>
</evidence>
<comment type="caution">
    <text evidence="2">The sequence shown here is derived from an EMBL/GenBank/DDBJ whole genome shotgun (WGS) entry which is preliminary data.</text>
</comment>
<feature type="compositionally biased region" description="Basic residues" evidence="1">
    <location>
        <begin position="1"/>
        <end position="12"/>
    </location>
</feature>
<reference evidence="2" key="1">
    <citation type="thesis" date="2020" institute="ProQuest LLC" country="789 East Eisenhower Parkway, Ann Arbor, MI, USA">
        <title>Comparative Genomics and Chromosome Evolution.</title>
        <authorList>
            <person name="Mudd A.B."/>
        </authorList>
    </citation>
    <scope>NUCLEOTIDE SEQUENCE</scope>
    <source>
        <strain evidence="2">237g6f4</strain>
        <tissue evidence="2">Blood</tissue>
    </source>
</reference>
<accession>A0AAV6YPZ3</accession>
<gene>
    <name evidence="2" type="ORF">GDO81_021608</name>
</gene>
<evidence type="ECO:0000313" key="3">
    <source>
        <dbReference type="Proteomes" id="UP000824782"/>
    </source>
</evidence>
<organism evidence="2 3">
    <name type="scientific">Engystomops pustulosus</name>
    <name type="common">Tungara frog</name>
    <name type="synonym">Physalaemus pustulosus</name>
    <dbReference type="NCBI Taxonomy" id="76066"/>
    <lineage>
        <taxon>Eukaryota</taxon>
        <taxon>Metazoa</taxon>
        <taxon>Chordata</taxon>
        <taxon>Craniata</taxon>
        <taxon>Vertebrata</taxon>
        <taxon>Euteleostomi</taxon>
        <taxon>Amphibia</taxon>
        <taxon>Batrachia</taxon>
        <taxon>Anura</taxon>
        <taxon>Neobatrachia</taxon>
        <taxon>Hyloidea</taxon>
        <taxon>Leptodactylidae</taxon>
        <taxon>Leiuperinae</taxon>
        <taxon>Engystomops</taxon>
    </lineage>
</organism>
<proteinExistence type="predicted"/>
<dbReference type="Proteomes" id="UP000824782">
    <property type="component" value="Unassembled WGS sequence"/>
</dbReference>
<feature type="region of interest" description="Disordered" evidence="1">
    <location>
        <begin position="1"/>
        <end position="21"/>
    </location>
</feature>
<sequence>MSGRKGGHKGRVRQYTSPEEIDAQIKAEHEKALRIARFEEELPSLDPKPDQLSGLALDLKTEVLPRNL</sequence>
<evidence type="ECO:0000256" key="1">
    <source>
        <dbReference type="SAM" id="MobiDB-lite"/>
    </source>
</evidence>
<dbReference type="EMBL" id="WNYA01016970">
    <property type="protein sequence ID" value="KAG8539011.1"/>
    <property type="molecule type" value="Genomic_DNA"/>
</dbReference>
<keyword evidence="3" id="KW-1185">Reference proteome</keyword>